<comment type="caution">
    <text evidence="1">The sequence shown here is derived from an EMBL/GenBank/DDBJ whole genome shotgun (WGS) entry which is preliminary data.</text>
</comment>
<dbReference type="CDD" id="cd00303">
    <property type="entry name" value="retropepsin_like"/>
    <property type="match status" value="1"/>
</dbReference>
<organism evidence="1 2">
    <name type="scientific">Cephalotus follicularis</name>
    <name type="common">Albany pitcher plant</name>
    <dbReference type="NCBI Taxonomy" id="3775"/>
    <lineage>
        <taxon>Eukaryota</taxon>
        <taxon>Viridiplantae</taxon>
        <taxon>Streptophyta</taxon>
        <taxon>Embryophyta</taxon>
        <taxon>Tracheophyta</taxon>
        <taxon>Spermatophyta</taxon>
        <taxon>Magnoliopsida</taxon>
        <taxon>eudicotyledons</taxon>
        <taxon>Gunneridae</taxon>
        <taxon>Pentapetalae</taxon>
        <taxon>rosids</taxon>
        <taxon>fabids</taxon>
        <taxon>Oxalidales</taxon>
        <taxon>Cephalotaceae</taxon>
        <taxon>Cephalotus</taxon>
    </lineage>
</organism>
<sequence>LTHKEIVICKDASRERKGLCYNCEEKFRPGHKCKAQDFLLIGDEGEDSDPAEFQDDESKLEVDEVNATMPEISLYALDGKLNPKTLKITGKFATYNVNVLIDGESTDKFIRASVATKLGLSILAIKSFGVLVGNGDTLFCDNICIDAPLKLQVNVFKLDIYVLRIKGSDVVLVIQWFELLGPIWINNNDLTMEFTWEWHKVKLTGESQLNM</sequence>
<name>A0A1Q3CRM6_CEPFO</name>
<evidence type="ECO:0000313" key="2">
    <source>
        <dbReference type="Proteomes" id="UP000187406"/>
    </source>
</evidence>
<feature type="non-terminal residue" evidence="1">
    <location>
        <position position="1"/>
    </location>
</feature>
<proteinExistence type="predicted"/>
<dbReference type="Proteomes" id="UP000187406">
    <property type="component" value="Unassembled WGS sequence"/>
</dbReference>
<reference evidence="2" key="1">
    <citation type="submission" date="2016-04" db="EMBL/GenBank/DDBJ databases">
        <title>Cephalotus genome sequencing.</title>
        <authorList>
            <person name="Fukushima K."/>
            <person name="Hasebe M."/>
            <person name="Fang X."/>
        </authorList>
    </citation>
    <scope>NUCLEOTIDE SEQUENCE [LARGE SCALE GENOMIC DNA]</scope>
    <source>
        <strain evidence="2">cv. St1</strain>
    </source>
</reference>
<dbReference type="Pfam" id="PF08284">
    <property type="entry name" value="RVP_2"/>
    <property type="match status" value="1"/>
</dbReference>
<accession>A0A1Q3CRM6</accession>
<gene>
    <name evidence="1" type="ORF">CFOL_v3_26338</name>
</gene>
<dbReference type="EMBL" id="BDDD01002742">
    <property type="protein sequence ID" value="GAV82887.1"/>
    <property type="molecule type" value="Genomic_DNA"/>
</dbReference>
<dbReference type="InterPro" id="IPR021109">
    <property type="entry name" value="Peptidase_aspartic_dom_sf"/>
</dbReference>
<dbReference type="InParanoid" id="A0A1Q3CRM6"/>
<dbReference type="OrthoDB" id="1934862at2759"/>
<dbReference type="AlphaFoldDB" id="A0A1Q3CRM6"/>
<dbReference type="Gene3D" id="2.40.70.10">
    <property type="entry name" value="Acid Proteases"/>
    <property type="match status" value="1"/>
</dbReference>
<keyword evidence="2" id="KW-1185">Reference proteome</keyword>
<evidence type="ECO:0000313" key="1">
    <source>
        <dbReference type="EMBL" id="GAV82887.1"/>
    </source>
</evidence>
<protein>
    <submittedName>
        <fullName evidence="1">RVP_2 domain-containing protein</fullName>
    </submittedName>
</protein>